<dbReference type="EMBL" id="FOXB01000010">
    <property type="protein sequence ID" value="SFP20933.1"/>
    <property type="molecule type" value="Genomic_DNA"/>
</dbReference>
<feature type="region of interest" description="Disordered" evidence="1">
    <location>
        <begin position="49"/>
        <end position="69"/>
    </location>
</feature>
<feature type="compositionally biased region" description="Basic and acidic residues" evidence="1">
    <location>
        <begin position="53"/>
        <end position="69"/>
    </location>
</feature>
<proteinExistence type="predicted"/>
<keyword evidence="3" id="KW-1185">Reference proteome</keyword>
<sequence>MVSGFFEGSIESDVVEIVSGGKIVGKIVCEDLIIEQKGIFIGESLRKNGSSIDTKKVNSPEQKPEQNAK</sequence>
<organism evidence="2 3">
    <name type="scientific">Hydrogenimonas thermophila</name>
    <dbReference type="NCBI Taxonomy" id="223786"/>
    <lineage>
        <taxon>Bacteria</taxon>
        <taxon>Pseudomonadati</taxon>
        <taxon>Campylobacterota</taxon>
        <taxon>Epsilonproteobacteria</taxon>
        <taxon>Campylobacterales</taxon>
        <taxon>Hydrogenimonadaceae</taxon>
        <taxon>Hydrogenimonas</taxon>
    </lineage>
</organism>
<dbReference type="Proteomes" id="UP000199227">
    <property type="component" value="Unassembled WGS sequence"/>
</dbReference>
<evidence type="ECO:0000313" key="2">
    <source>
        <dbReference type="EMBL" id="SFP20933.1"/>
    </source>
</evidence>
<evidence type="ECO:0008006" key="4">
    <source>
        <dbReference type="Google" id="ProtNLM"/>
    </source>
</evidence>
<dbReference type="STRING" id="223786.SAMN05216234_11046"/>
<dbReference type="AlphaFoldDB" id="A0A1I5NGL1"/>
<name>A0A1I5NGL1_9BACT</name>
<protein>
    <recommendedName>
        <fullName evidence="4">Polymer-forming protein</fullName>
    </recommendedName>
</protein>
<evidence type="ECO:0000313" key="3">
    <source>
        <dbReference type="Proteomes" id="UP000199227"/>
    </source>
</evidence>
<accession>A0A1I5NGL1</accession>
<reference evidence="2 3" key="1">
    <citation type="submission" date="2016-10" db="EMBL/GenBank/DDBJ databases">
        <authorList>
            <person name="de Groot N.N."/>
        </authorList>
    </citation>
    <scope>NUCLEOTIDE SEQUENCE [LARGE SCALE GENOMIC DNA]</scope>
    <source>
        <strain evidence="2 3">EP1-55-1</strain>
    </source>
</reference>
<gene>
    <name evidence="2" type="ORF">SAMN05216234_11046</name>
</gene>
<evidence type="ECO:0000256" key="1">
    <source>
        <dbReference type="SAM" id="MobiDB-lite"/>
    </source>
</evidence>